<dbReference type="InterPro" id="IPR011701">
    <property type="entry name" value="MFS"/>
</dbReference>
<evidence type="ECO:0000313" key="9">
    <source>
        <dbReference type="EMBL" id="TVT16844.1"/>
    </source>
</evidence>
<feature type="transmembrane region" description="Helical" evidence="7">
    <location>
        <begin position="255"/>
        <end position="277"/>
    </location>
</feature>
<dbReference type="EMBL" id="VJZA01000095">
    <property type="protein sequence ID" value="TVT16844.1"/>
    <property type="molecule type" value="Genomic_DNA"/>
</dbReference>
<comment type="subcellular location">
    <subcellularLocation>
        <location evidence="1">Cell membrane</location>
        <topology evidence="1">Multi-pass membrane protein</topology>
    </subcellularLocation>
</comment>
<dbReference type="Pfam" id="PF07690">
    <property type="entry name" value="MFS_1"/>
    <property type="match status" value="1"/>
</dbReference>
<feature type="transmembrane region" description="Helical" evidence="7">
    <location>
        <begin position="229"/>
        <end position="249"/>
    </location>
</feature>
<name>A0A557ZXX6_9PSEU</name>
<proteinExistence type="predicted"/>
<comment type="caution">
    <text evidence="9">The sequence shown here is derived from an EMBL/GenBank/DDBJ whole genome shotgun (WGS) entry which is preliminary data.</text>
</comment>
<feature type="transmembrane region" description="Helical" evidence="7">
    <location>
        <begin position="42"/>
        <end position="64"/>
    </location>
</feature>
<keyword evidence="3" id="KW-1003">Cell membrane</keyword>
<feature type="transmembrane region" description="Helical" evidence="7">
    <location>
        <begin position="171"/>
        <end position="189"/>
    </location>
</feature>
<keyword evidence="6 7" id="KW-0472">Membrane</keyword>
<evidence type="ECO:0000256" key="7">
    <source>
        <dbReference type="SAM" id="Phobius"/>
    </source>
</evidence>
<dbReference type="GO" id="GO:0005886">
    <property type="term" value="C:plasma membrane"/>
    <property type="evidence" value="ECO:0007669"/>
    <property type="project" value="UniProtKB-SubCell"/>
</dbReference>
<sequence length="510" mass="51777">MTTTLGAGYVRSGDGEVSSTWSAGPETGLGLPRSAAARTSPVLAFCCLSQLMIALDVSVVNVGLPAIRADLGFSDAGLPWVVNAYTIVLAGFLLLGGRAADLVAHRTLLTVGFVVFSGASLAAGLAPNAPALVAARGLQGVGDAILAPATLSLLTSAFIQPRARARALGAWAAASSCGGTLGMLTGGLLTQFAGWQWMFLCNVPVGVAAVFAARRLLPRAPRAGGRGRLDVLGAVTASAGLTSLVYGIVHTEAHGWLSPGTLGPLGAGAALFALFLLTEHRFAAEPIMPLRVFRHRPLVLANLVVFLLGFTMVSTWYFVTLQLQRVLAYSPVEAGLAFVPMTVLLVVCSRLAGPLLLRLGAGWVLAAGMLLAGAGAMLFSRVPAGADYVSDVLAPMLVTASGFGLAFVAVTAAATESTAETGLAAGLVNTTRQVGAALGLALLVVVSAGATDSIRDVVPPLEATAAGLRHALVGDGAAAVAGALLACFLVPYSSPRGRPRPPPGDQDRPP</sequence>
<feature type="transmembrane region" description="Helical" evidence="7">
    <location>
        <begin position="355"/>
        <end position="380"/>
    </location>
</feature>
<feature type="domain" description="Major facilitator superfamily (MFS) profile" evidence="8">
    <location>
        <begin position="42"/>
        <end position="494"/>
    </location>
</feature>
<evidence type="ECO:0000256" key="6">
    <source>
        <dbReference type="ARBA" id="ARBA00023136"/>
    </source>
</evidence>
<evidence type="ECO:0000259" key="8">
    <source>
        <dbReference type="PROSITE" id="PS50850"/>
    </source>
</evidence>
<keyword evidence="10" id="KW-1185">Reference proteome</keyword>
<dbReference type="Gene3D" id="1.20.1720.10">
    <property type="entry name" value="Multidrug resistance protein D"/>
    <property type="match status" value="1"/>
</dbReference>
<feature type="transmembrane region" description="Helical" evidence="7">
    <location>
        <begin position="107"/>
        <end position="126"/>
    </location>
</feature>
<feature type="transmembrane region" description="Helical" evidence="7">
    <location>
        <begin position="195"/>
        <end position="217"/>
    </location>
</feature>
<dbReference type="PROSITE" id="PS50850">
    <property type="entry name" value="MFS"/>
    <property type="match status" value="1"/>
</dbReference>
<dbReference type="SUPFAM" id="SSF103473">
    <property type="entry name" value="MFS general substrate transporter"/>
    <property type="match status" value="1"/>
</dbReference>
<dbReference type="PANTHER" id="PTHR42718">
    <property type="entry name" value="MAJOR FACILITATOR SUPERFAMILY MULTIDRUG TRANSPORTER MFSC"/>
    <property type="match status" value="1"/>
</dbReference>
<evidence type="ECO:0000256" key="2">
    <source>
        <dbReference type="ARBA" id="ARBA00022448"/>
    </source>
</evidence>
<dbReference type="AlphaFoldDB" id="A0A557ZXX6"/>
<dbReference type="PANTHER" id="PTHR42718:SF46">
    <property type="entry name" value="BLR6921 PROTEIN"/>
    <property type="match status" value="1"/>
</dbReference>
<dbReference type="CDD" id="cd17321">
    <property type="entry name" value="MFS_MMR_MDR_like"/>
    <property type="match status" value="1"/>
</dbReference>
<evidence type="ECO:0000313" key="10">
    <source>
        <dbReference type="Proteomes" id="UP000318578"/>
    </source>
</evidence>
<evidence type="ECO:0000256" key="5">
    <source>
        <dbReference type="ARBA" id="ARBA00022989"/>
    </source>
</evidence>
<accession>A0A557ZXX6</accession>
<dbReference type="Proteomes" id="UP000318578">
    <property type="component" value="Unassembled WGS sequence"/>
</dbReference>
<feature type="transmembrane region" description="Helical" evidence="7">
    <location>
        <begin position="392"/>
        <end position="414"/>
    </location>
</feature>
<organism evidence="9 10">
    <name type="scientific">Amycolatopsis acidiphila</name>
    <dbReference type="NCBI Taxonomy" id="715473"/>
    <lineage>
        <taxon>Bacteria</taxon>
        <taxon>Bacillati</taxon>
        <taxon>Actinomycetota</taxon>
        <taxon>Actinomycetes</taxon>
        <taxon>Pseudonocardiales</taxon>
        <taxon>Pseudonocardiaceae</taxon>
        <taxon>Amycolatopsis</taxon>
    </lineage>
</organism>
<keyword evidence="5 7" id="KW-1133">Transmembrane helix</keyword>
<feature type="transmembrane region" description="Helical" evidence="7">
    <location>
        <begin position="76"/>
        <end position="95"/>
    </location>
</feature>
<evidence type="ECO:0000256" key="1">
    <source>
        <dbReference type="ARBA" id="ARBA00004651"/>
    </source>
</evidence>
<dbReference type="OrthoDB" id="4325372at2"/>
<keyword evidence="2" id="KW-0813">Transport</keyword>
<protein>
    <submittedName>
        <fullName evidence="9">MFS transporter</fullName>
    </submittedName>
</protein>
<feature type="transmembrane region" description="Helical" evidence="7">
    <location>
        <begin position="326"/>
        <end position="348"/>
    </location>
</feature>
<feature type="transmembrane region" description="Helical" evidence="7">
    <location>
        <begin position="298"/>
        <end position="320"/>
    </location>
</feature>
<feature type="transmembrane region" description="Helical" evidence="7">
    <location>
        <begin position="138"/>
        <end position="159"/>
    </location>
</feature>
<dbReference type="InterPro" id="IPR020846">
    <property type="entry name" value="MFS_dom"/>
</dbReference>
<dbReference type="GO" id="GO:0022857">
    <property type="term" value="F:transmembrane transporter activity"/>
    <property type="evidence" value="ECO:0007669"/>
    <property type="project" value="InterPro"/>
</dbReference>
<dbReference type="Gene3D" id="1.20.1250.20">
    <property type="entry name" value="MFS general substrate transporter like domains"/>
    <property type="match status" value="1"/>
</dbReference>
<reference evidence="9 10" key="1">
    <citation type="submission" date="2019-07" db="EMBL/GenBank/DDBJ databases">
        <title>New species of Amycolatopsis and Streptomyces.</title>
        <authorList>
            <person name="Duangmal K."/>
            <person name="Teo W.F.A."/>
            <person name="Lipun K."/>
        </authorList>
    </citation>
    <scope>NUCLEOTIDE SEQUENCE [LARGE SCALE GENOMIC DNA]</scope>
    <source>
        <strain evidence="9 10">JCM 30562</strain>
    </source>
</reference>
<keyword evidence="4 7" id="KW-0812">Transmembrane</keyword>
<gene>
    <name evidence="9" type="ORF">FNH06_33875</name>
</gene>
<evidence type="ECO:0000256" key="3">
    <source>
        <dbReference type="ARBA" id="ARBA00022475"/>
    </source>
</evidence>
<evidence type="ECO:0000256" key="4">
    <source>
        <dbReference type="ARBA" id="ARBA00022692"/>
    </source>
</evidence>
<feature type="transmembrane region" description="Helical" evidence="7">
    <location>
        <begin position="471"/>
        <end position="492"/>
    </location>
</feature>
<feature type="transmembrane region" description="Helical" evidence="7">
    <location>
        <begin position="434"/>
        <end position="451"/>
    </location>
</feature>
<dbReference type="InterPro" id="IPR036259">
    <property type="entry name" value="MFS_trans_sf"/>
</dbReference>